<reference evidence="2 3" key="2">
    <citation type="journal article" date="2021" name="Curr. Genet.">
        <title>Genetic response to nitrogen starvation in the aggressive Eucalyptus foliar pathogen Teratosphaeria destructans.</title>
        <authorList>
            <person name="Havenga M."/>
            <person name="Wingfield B.D."/>
            <person name="Wingfield M.J."/>
            <person name="Dreyer L.L."/>
            <person name="Roets F."/>
            <person name="Aylward J."/>
        </authorList>
    </citation>
    <scope>NUCLEOTIDE SEQUENCE [LARGE SCALE GENOMIC DNA]</scope>
    <source>
        <strain evidence="2">CMW44962</strain>
    </source>
</reference>
<evidence type="ECO:0000313" key="3">
    <source>
        <dbReference type="Proteomes" id="UP001138500"/>
    </source>
</evidence>
<proteinExistence type="predicted"/>
<keyword evidence="3" id="KW-1185">Reference proteome</keyword>
<feature type="compositionally biased region" description="Low complexity" evidence="1">
    <location>
        <begin position="93"/>
        <end position="112"/>
    </location>
</feature>
<gene>
    <name evidence="2" type="ORF">Tdes44962_MAKER03643</name>
</gene>
<feature type="region of interest" description="Disordered" evidence="1">
    <location>
        <begin position="1"/>
        <end position="145"/>
    </location>
</feature>
<dbReference type="OrthoDB" id="5335351at2759"/>
<feature type="compositionally biased region" description="Low complexity" evidence="1">
    <location>
        <begin position="45"/>
        <end position="59"/>
    </location>
</feature>
<evidence type="ECO:0000256" key="1">
    <source>
        <dbReference type="SAM" id="MobiDB-lite"/>
    </source>
</evidence>
<organism evidence="2 3">
    <name type="scientific">Teratosphaeria destructans</name>
    <dbReference type="NCBI Taxonomy" id="418781"/>
    <lineage>
        <taxon>Eukaryota</taxon>
        <taxon>Fungi</taxon>
        <taxon>Dikarya</taxon>
        <taxon>Ascomycota</taxon>
        <taxon>Pezizomycotina</taxon>
        <taxon>Dothideomycetes</taxon>
        <taxon>Dothideomycetidae</taxon>
        <taxon>Mycosphaerellales</taxon>
        <taxon>Teratosphaeriaceae</taxon>
        <taxon>Teratosphaeria</taxon>
    </lineage>
</organism>
<feature type="compositionally biased region" description="Polar residues" evidence="1">
    <location>
        <begin position="35"/>
        <end position="44"/>
    </location>
</feature>
<dbReference type="Proteomes" id="UP001138500">
    <property type="component" value="Unassembled WGS sequence"/>
</dbReference>
<dbReference type="AlphaFoldDB" id="A0A9W7SPM2"/>
<evidence type="ECO:0000313" key="2">
    <source>
        <dbReference type="EMBL" id="KAH9826259.1"/>
    </source>
</evidence>
<name>A0A9W7SPM2_9PEZI</name>
<dbReference type="EMBL" id="RIBY02002012">
    <property type="protein sequence ID" value="KAH9826259.1"/>
    <property type="molecule type" value="Genomic_DNA"/>
</dbReference>
<reference evidence="2 3" key="1">
    <citation type="journal article" date="2018" name="IMA Fungus">
        <title>IMA Genome-F 10: Nine draft genome sequences of Claviceps purpurea s.lat., including C. arundinis, C. humidiphila, and C. cf. spartinae, pseudomolecules for the pitch canker pathogen Fusarium circinatum, draft genome of Davidsoniella eucalypti, Grosmannia galeiformis, Quambalaria eucalypti, and Teratosphaeria destructans.</title>
        <authorList>
            <person name="Wingfield B.D."/>
            <person name="Liu M."/>
            <person name="Nguyen H.D."/>
            <person name="Lane F.A."/>
            <person name="Morgan S.W."/>
            <person name="De Vos L."/>
            <person name="Wilken P.M."/>
            <person name="Duong T.A."/>
            <person name="Aylward J."/>
            <person name="Coetzee M.P."/>
            <person name="Dadej K."/>
            <person name="De Beer Z.W."/>
            <person name="Findlay W."/>
            <person name="Havenga M."/>
            <person name="Kolarik M."/>
            <person name="Menzies J.G."/>
            <person name="Naidoo K."/>
            <person name="Pochopski O."/>
            <person name="Shoukouhi P."/>
            <person name="Santana Q.C."/>
            <person name="Seifert K.A."/>
            <person name="Soal N."/>
            <person name="Steenkamp E.T."/>
            <person name="Tatham C.T."/>
            <person name="van der Nest M.A."/>
            <person name="Wingfield M.J."/>
        </authorList>
    </citation>
    <scope>NUCLEOTIDE SEQUENCE [LARGE SCALE GENOMIC DNA]</scope>
    <source>
        <strain evidence="2">CMW44962</strain>
    </source>
</reference>
<accession>A0A9W7SPM2</accession>
<protein>
    <submittedName>
        <fullName evidence="2">Uncharacterized protein</fullName>
    </submittedName>
</protein>
<sequence>MATSARKRSVEEMSGNATEEPSNHCDGHALDAQPLDSQTDKQPITVSSTAAHTLASSSAMLPPPTPTQASSMGPPATKPPRSRQGHAQATVKPSATSPQAQQPTPSQTDPSARVPATPFDQDTDDQAHDETTSDASYTTSDPNERIEDFEWMSLQQRYHDRMREIGNQEQQISADFSSLCNYFGVWADASRTHEVGRSFKRLKTQIAYVNHEENQLEIKRQHYIKVVQAFQSALQLLNT</sequence>
<comment type="caution">
    <text evidence="2">The sequence shown here is derived from an EMBL/GenBank/DDBJ whole genome shotgun (WGS) entry which is preliminary data.</text>
</comment>